<evidence type="ECO:0000256" key="1">
    <source>
        <dbReference type="SAM" id="Phobius"/>
    </source>
</evidence>
<name>A0A381RYN3_9ZZZZ</name>
<keyword evidence="1" id="KW-0472">Membrane</keyword>
<organism evidence="2">
    <name type="scientific">marine metagenome</name>
    <dbReference type="NCBI Taxonomy" id="408172"/>
    <lineage>
        <taxon>unclassified sequences</taxon>
        <taxon>metagenomes</taxon>
        <taxon>ecological metagenomes</taxon>
    </lineage>
</organism>
<dbReference type="EMBL" id="UINC01002388">
    <property type="protein sequence ID" value="SUZ96158.1"/>
    <property type="molecule type" value="Genomic_DNA"/>
</dbReference>
<feature type="transmembrane region" description="Helical" evidence="1">
    <location>
        <begin position="151"/>
        <end position="168"/>
    </location>
</feature>
<evidence type="ECO:0000313" key="2">
    <source>
        <dbReference type="EMBL" id="SUZ96158.1"/>
    </source>
</evidence>
<accession>A0A381RYN3</accession>
<feature type="transmembrane region" description="Helical" evidence="1">
    <location>
        <begin position="92"/>
        <end position="112"/>
    </location>
</feature>
<keyword evidence="1" id="KW-1133">Transmembrane helix</keyword>
<gene>
    <name evidence="2" type="ORF">METZ01_LOCUS49012</name>
</gene>
<reference evidence="2" key="1">
    <citation type="submission" date="2018-05" db="EMBL/GenBank/DDBJ databases">
        <authorList>
            <person name="Lanie J.A."/>
            <person name="Ng W.-L."/>
            <person name="Kazmierczak K.M."/>
            <person name="Andrzejewski T.M."/>
            <person name="Davidsen T.M."/>
            <person name="Wayne K.J."/>
            <person name="Tettelin H."/>
            <person name="Glass J.I."/>
            <person name="Rusch D."/>
            <person name="Podicherti R."/>
            <person name="Tsui H.-C.T."/>
            <person name="Winkler M.E."/>
        </authorList>
    </citation>
    <scope>NUCLEOTIDE SEQUENCE</scope>
</reference>
<proteinExistence type="predicted"/>
<keyword evidence="1" id="KW-0812">Transmembrane</keyword>
<protein>
    <submittedName>
        <fullName evidence="2">Uncharacterized protein</fullName>
    </submittedName>
</protein>
<dbReference type="AlphaFoldDB" id="A0A381RYN3"/>
<feature type="transmembrane region" description="Helical" evidence="1">
    <location>
        <begin position="118"/>
        <end position="139"/>
    </location>
</feature>
<sequence>MLIQNGNIKSAVFWQTVTSMPNELTTRVSTVRHGFINVNKSAGSKIDSDKLYNSFVDAILYFPRVVQVAFLSPFPSHWIETGKETGRIGRMLSGLEMLSWYFIILGFLYIVFTKPLVIEPLLPIITLSVFVIILLGYVVPNIGAIYRMRQGFMIPFYMVGVYGIYSFIELINKKT</sequence>